<evidence type="ECO:0000313" key="2">
    <source>
        <dbReference type="EMBL" id="HHQ80383.1"/>
    </source>
</evidence>
<protein>
    <recommendedName>
        <fullName evidence="1">Mannosyl-3-phosphoglycerate synthase</fullName>
        <ecNumber evidence="1">2.4.1.217</ecNumber>
    </recommendedName>
</protein>
<dbReference type="EMBL" id="DRZC01000034">
    <property type="protein sequence ID" value="HHQ80383.1"/>
    <property type="molecule type" value="Genomic_DNA"/>
</dbReference>
<proteinExistence type="predicted"/>
<gene>
    <name evidence="2" type="primary">mpgS</name>
    <name evidence="2" type="ORF">ENM78_02830</name>
</gene>
<dbReference type="Gene3D" id="3.90.550.10">
    <property type="entry name" value="Spore Coat Polysaccharide Biosynthesis Protein SpsA, Chain A"/>
    <property type="match status" value="1"/>
</dbReference>
<name>A0A7J3ZK02_9CREN</name>
<dbReference type="AlphaFoldDB" id="A0A7J3ZK02"/>
<dbReference type="InterPro" id="IPR029044">
    <property type="entry name" value="Nucleotide-diphossugar_trans"/>
</dbReference>
<dbReference type="GO" id="GO:0051479">
    <property type="term" value="P:mannosylglycerate biosynthetic process"/>
    <property type="evidence" value="ECO:0007669"/>
    <property type="project" value="InterPro"/>
</dbReference>
<sequence length="400" mass="45373">MRLKLLIEKLGDFEDFGSLRVYKPIRIIMLDAMGYEDLSGSTTGANAIGYSSMLEVARRTAIAVPVKDEPLFKFKGVIAGVPRASPLIVISASARERGDNYENEVEAARDLYERSGRKIILTWQRDPAWGEAIKGTRLDGLLEEDTGLVRYGKGEGMLLGVLLAAYYGLDYIGFVDSDNYTPATVHEYVWAYYAGFVLSRSSNCIVRLKWSYKGKLESSELPYLRRRGRVSKYTNEALNYAISLARKVETDIINTANSGEHAITLNLALNMEWAGGYSVEPYQLVYLLEKCWMQREFPSCVGEGRNVDVIQVETLSPHIHEEREEEHLLDMLKQSLATIMYSALCNDMVRERIKSILREYLGDKTLDLEKPRVYPPPGRELAIEIVERYISKSRDFVIFG</sequence>
<keyword evidence="2" id="KW-0328">Glycosyltransferase</keyword>
<comment type="caution">
    <text evidence="2">The sequence shown here is derived from an EMBL/GenBank/DDBJ whole genome shotgun (WGS) entry which is preliminary data.</text>
</comment>
<reference evidence="2" key="1">
    <citation type="journal article" date="2020" name="mSystems">
        <title>Genome- and Community-Level Interaction Insights into Carbon Utilization and Element Cycling Functions of Hydrothermarchaeota in Hydrothermal Sediment.</title>
        <authorList>
            <person name="Zhou Z."/>
            <person name="Liu Y."/>
            <person name="Xu W."/>
            <person name="Pan J."/>
            <person name="Luo Z.H."/>
            <person name="Li M."/>
        </authorList>
    </citation>
    <scope>NUCLEOTIDE SEQUENCE [LARGE SCALE GENOMIC DNA]</scope>
    <source>
        <strain evidence="2">SpSt-1116</strain>
    </source>
</reference>
<keyword evidence="2" id="KW-0808">Transferase</keyword>
<dbReference type="Pfam" id="PF09488">
    <property type="entry name" value="Osmo_MPGsynth"/>
    <property type="match status" value="1"/>
</dbReference>
<dbReference type="NCBIfam" id="TIGR02460">
    <property type="entry name" value="osmo_MPGsynth"/>
    <property type="match status" value="1"/>
</dbReference>
<dbReference type="InterPro" id="IPR012812">
    <property type="entry name" value="Osmo_MPG_synth"/>
</dbReference>
<dbReference type="GO" id="GO:0005737">
    <property type="term" value="C:cytoplasm"/>
    <property type="evidence" value="ECO:0007669"/>
    <property type="project" value="InterPro"/>
</dbReference>
<dbReference type="GO" id="GO:0050504">
    <property type="term" value="F:mannosyl-3-phosphoglycerate synthase activity"/>
    <property type="evidence" value="ECO:0007669"/>
    <property type="project" value="UniProtKB-UniRule"/>
</dbReference>
<organism evidence="2">
    <name type="scientific">Fervidicoccus fontis</name>
    <dbReference type="NCBI Taxonomy" id="683846"/>
    <lineage>
        <taxon>Archaea</taxon>
        <taxon>Thermoproteota</taxon>
        <taxon>Thermoprotei</taxon>
        <taxon>Fervidicoccales</taxon>
        <taxon>Fervidicoccaceae</taxon>
        <taxon>Fervidicoccus</taxon>
    </lineage>
</organism>
<dbReference type="EC" id="2.4.1.217" evidence="1"/>
<accession>A0A7J3ZK02</accession>
<evidence type="ECO:0000256" key="1">
    <source>
        <dbReference type="NCBIfam" id="TIGR02460"/>
    </source>
</evidence>